<comment type="caution">
    <text evidence="1">The sequence shown here is derived from an EMBL/GenBank/DDBJ whole genome shotgun (WGS) entry which is preliminary data.</text>
</comment>
<protein>
    <submittedName>
        <fullName evidence="1">Uncharacterized protein</fullName>
    </submittedName>
</protein>
<accession>A0ACC1RNM0</accession>
<dbReference type="EMBL" id="JANRMS010002323">
    <property type="protein sequence ID" value="KAJ3523058.1"/>
    <property type="molecule type" value="Genomic_DNA"/>
</dbReference>
<reference evidence="1" key="1">
    <citation type="submission" date="2022-08" db="EMBL/GenBank/DDBJ databases">
        <title>Genome Sequence of Fusarium decemcellulare.</title>
        <authorList>
            <person name="Buettner E."/>
        </authorList>
    </citation>
    <scope>NUCLEOTIDE SEQUENCE</scope>
    <source>
        <strain evidence="1">Babe19</strain>
    </source>
</reference>
<evidence type="ECO:0000313" key="1">
    <source>
        <dbReference type="EMBL" id="KAJ3523058.1"/>
    </source>
</evidence>
<organism evidence="1 2">
    <name type="scientific">Fusarium decemcellulare</name>
    <dbReference type="NCBI Taxonomy" id="57161"/>
    <lineage>
        <taxon>Eukaryota</taxon>
        <taxon>Fungi</taxon>
        <taxon>Dikarya</taxon>
        <taxon>Ascomycota</taxon>
        <taxon>Pezizomycotina</taxon>
        <taxon>Sordariomycetes</taxon>
        <taxon>Hypocreomycetidae</taxon>
        <taxon>Hypocreales</taxon>
        <taxon>Nectriaceae</taxon>
        <taxon>Fusarium</taxon>
        <taxon>Fusarium decemcellulare species complex</taxon>
    </lineage>
</organism>
<name>A0ACC1RNM0_9HYPO</name>
<proteinExistence type="predicted"/>
<sequence length="895" mass="100115">MSTSSSPSPLCSLTDSSIITLPSRPSSRCFNRSTPSHYGHHTASRQPAQPAARISRHPYLDRGREHTGLARRTSTSATGTASIISNSLQSLVLVPRQLASSITATIRGQDKALRLIPTGSPEASHCEPRGLGWAHPTYPLSAWLPLDSFASSIVSIFLFPSTIWDRLPAAILVLDVAGAPLDALRGLNIDCPGDGFRGTLAYHHTPPSSHPGVAQLRSSFLGPKPGDPDIPCSCLYFLYFGPHVVDSHYPFKVKRPRLQPGVEDPVPSSIPFTPPLDPNYTSLPYDIQQQLDQLALFYGVTSGYEIHQLLDQEHCYQQLPGAPPAVPDPSTPYAAEKQPSMQIPPPEPYSDAILNIEQQPAFNYEQPELNGAPLANFPLMPDQTPLAAPLISDADQSQQHHLSTGDFYANQALKQEAQLEPQSMMPSQHLMAQNLPQMEYGTTPSLVNTTVLAQHTLTTTEDIPPIRNCPYCTAWWKLNAEWVCENNPEEEGGPCLTCKKVSNSRAGRFPCLRYKITDIRLFKPGQVPGYEWTRRWNNNISDPIQNWASDERRTIFVSAGLSNKFVKVEVRKFIPQIGDKLERTWDYNGTKRSVSIPPYALVSLDDVKKAYLDHIRNSMEDAFGKLLGPRDGLLYKTYQRAWHIFRDPSTPADCLDLLHHTLMLWMSVRLTTRSSFIVGNETLGMHPNILDETSPNHGMIPLPPVLGAQLDLILIHHIQTRLRRELLDKLQKMMSKNKQSTWLVTYLVIFILLHNTALITAHDAGYAKKHGMKRRFAREEKVKEYHLGANILLAHFHYCNKGIYPFSEECKDQDLRTLAGLDEEKIKFVHGTSTYAKRHQPEWEDLQKAAAYEHDYFFSAKEQPRDYGEDMGVDTGRESQGLAGLLNAALLTEAG</sequence>
<dbReference type="Proteomes" id="UP001148629">
    <property type="component" value="Unassembled WGS sequence"/>
</dbReference>
<keyword evidence="2" id="KW-1185">Reference proteome</keyword>
<evidence type="ECO:0000313" key="2">
    <source>
        <dbReference type="Proteomes" id="UP001148629"/>
    </source>
</evidence>
<gene>
    <name evidence="1" type="ORF">NM208_g12597</name>
</gene>